<keyword evidence="1" id="KW-1133">Transmembrane helix</keyword>
<protein>
    <recommendedName>
        <fullName evidence="2">DUF7973 domain-containing protein</fullName>
    </recommendedName>
</protein>
<evidence type="ECO:0000256" key="1">
    <source>
        <dbReference type="SAM" id="Phobius"/>
    </source>
</evidence>
<organism evidence="3 4">
    <name type="scientific">Maledivibacter halophilus</name>
    <dbReference type="NCBI Taxonomy" id="36842"/>
    <lineage>
        <taxon>Bacteria</taxon>
        <taxon>Bacillati</taxon>
        <taxon>Bacillota</taxon>
        <taxon>Clostridia</taxon>
        <taxon>Peptostreptococcales</taxon>
        <taxon>Caminicellaceae</taxon>
        <taxon>Maledivibacter</taxon>
    </lineage>
</organism>
<dbReference type="RefSeq" id="WP_079490368.1">
    <property type="nucleotide sequence ID" value="NZ_FUZT01000003.1"/>
</dbReference>
<dbReference type="STRING" id="36842.SAMN02194393_01371"/>
<feature type="transmembrane region" description="Helical" evidence="1">
    <location>
        <begin position="96"/>
        <end position="116"/>
    </location>
</feature>
<dbReference type="EMBL" id="FUZT01000003">
    <property type="protein sequence ID" value="SKC55301.1"/>
    <property type="molecule type" value="Genomic_DNA"/>
</dbReference>
<dbReference type="OrthoDB" id="4484645at2"/>
<keyword evidence="4" id="KW-1185">Reference proteome</keyword>
<dbReference type="InterPro" id="IPR058279">
    <property type="entry name" value="DUF7973"/>
</dbReference>
<feature type="transmembrane region" description="Helical" evidence="1">
    <location>
        <begin position="53"/>
        <end position="75"/>
    </location>
</feature>
<sequence length="287" mass="29502">MTLELILAAFGGGLLGAVIGALPAFIFTGFIGLVGVAVIAAGGPEIILNDITFGALFGPHIAFAGGVAAAAYAANKKKVLDSGMNTLIPLSKYRDAGILIVGGVFGVLGLGINYLYSTILVLQTDTIAMTVVTSGIIARLVFGNTGLFGKMIPADDEVAAASELNRRRYFPDLKTLGLNIIIGLGLGLVVSYVVILTNIGPFGFCVSAASLMFAQMGFSIPATHHITLVAGLAAIATGNIFIGAAFAILSAILFEIAALIFNSNCDSHIDPPATAIFICAFIIFAVF</sequence>
<feature type="transmembrane region" description="Helical" evidence="1">
    <location>
        <begin position="12"/>
        <end position="41"/>
    </location>
</feature>
<reference evidence="3 4" key="1">
    <citation type="submission" date="2017-02" db="EMBL/GenBank/DDBJ databases">
        <authorList>
            <person name="Peterson S.W."/>
        </authorList>
    </citation>
    <scope>NUCLEOTIDE SEQUENCE [LARGE SCALE GENOMIC DNA]</scope>
    <source>
        <strain evidence="3 4">M1</strain>
    </source>
</reference>
<feature type="transmembrane region" description="Helical" evidence="1">
    <location>
        <begin position="232"/>
        <end position="261"/>
    </location>
</feature>
<accession>A0A1T5JV95</accession>
<dbReference type="Proteomes" id="UP000190285">
    <property type="component" value="Unassembled WGS sequence"/>
</dbReference>
<dbReference type="Pfam" id="PF25928">
    <property type="entry name" value="DUF7973"/>
    <property type="match status" value="1"/>
</dbReference>
<evidence type="ECO:0000313" key="3">
    <source>
        <dbReference type="EMBL" id="SKC55301.1"/>
    </source>
</evidence>
<gene>
    <name evidence="3" type="ORF">SAMN02194393_01371</name>
</gene>
<feature type="transmembrane region" description="Helical" evidence="1">
    <location>
        <begin position="122"/>
        <end position="142"/>
    </location>
</feature>
<evidence type="ECO:0000259" key="2">
    <source>
        <dbReference type="Pfam" id="PF25928"/>
    </source>
</evidence>
<feature type="domain" description="DUF7973" evidence="2">
    <location>
        <begin position="2"/>
        <end position="283"/>
    </location>
</feature>
<keyword evidence="1" id="KW-0472">Membrane</keyword>
<keyword evidence="1" id="KW-0812">Transmembrane</keyword>
<feature type="transmembrane region" description="Helical" evidence="1">
    <location>
        <begin position="267"/>
        <end position="286"/>
    </location>
</feature>
<evidence type="ECO:0000313" key="4">
    <source>
        <dbReference type="Proteomes" id="UP000190285"/>
    </source>
</evidence>
<name>A0A1T5JV95_9FIRM</name>
<dbReference type="AlphaFoldDB" id="A0A1T5JV95"/>
<proteinExistence type="predicted"/>
<feature type="transmembrane region" description="Helical" evidence="1">
    <location>
        <begin position="176"/>
        <end position="195"/>
    </location>
</feature>